<evidence type="ECO:0000313" key="1">
    <source>
        <dbReference type="EMBL" id="KAH0546223.1"/>
    </source>
</evidence>
<reference evidence="1 2" key="1">
    <citation type="journal article" date="2021" name="J. Hered.">
        <title>A chromosome-level genome assembly of the parasitoid wasp, Cotesia glomerata (Hymenoptera: Braconidae).</title>
        <authorList>
            <person name="Pinto B.J."/>
            <person name="Weis J.J."/>
            <person name="Gamble T."/>
            <person name="Ode P.J."/>
            <person name="Paul R."/>
            <person name="Zaspel J.M."/>
        </authorList>
    </citation>
    <scope>NUCLEOTIDE SEQUENCE [LARGE SCALE GENOMIC DNA]</scope>
    <source>
        <strain evidence="1">CgM1</strain>
    </source>
</reference>
<comment type="caution">
    <text evidence="1">The sequence shown here is derived from an EMBL/GenBank/DDBJ whole genome shotgun (WGS) entry which is preliminary data.</text>
</comment>
<keyword evidence="2" id="KW-1185">Reference proteome</keyword>
<gene>
    <name evidence="1" type="ORF">KQX54_007292</name>
</gene>
<proteinExistence type="predicted"/>
<organism evidence="1 2">
    <name type="scientific">Cotesia glomerata</name>
    <name type="common">Lepidopteran parasitic wasp</name>
    <name type="synonym">Apanteles glomeratus</name>
    <dbReference type="NCBI Taxonomy" id="32391"/>
    <lineage>
        <taxon>Eukaryota</taxon>
        <taxon>Metazoa</taxon>
        <taxon>Ecdysozoa</taxon>
        <taxon>Arthropoda</taxon>
        <taxon>Hexapoda</taxon>
        <taxon>Insecta</taxon>
        <taxon>Pterygota</taxon>
        <taxon>Neoptera</taxon>
        <taxon>Endopterygota</taxon>
        <taxon>Hymenoptera</taxon>
        <taxon>Apocrita</taxon>
        <taxon>Ichneumonoidea</taxon>
        <taxon>Braconidae</taxon>
        <taxon>Microgastrinae</taxon>
        <taxon>Cotesia</taxon>
    </lineage>
</organism>
<name>A0AAV7HQ47_COTGL</name>
<protein>
    <submittedName>
        <fullName evidence="1">Uncharacterized protein</fullName>
    </submittedName>
</protein>
<dbReference type="AlphaFoldDB" id="A0AAV7HQ47"/>
<dbReference type="EMBL" id="JAHXZJ010002237">
    <property type="protein sequence ID" value="KAH0546223.1"/>
    <property type="molecule type" value="Genomic_DNA"/>
</dbReference>
<accession>A0AAV7HQ47</accession>
<dbReference type="Proteomes" id="UP000826195">
    <property type="component" value="Unassembled WGS sequence"/>
</dbReference>
<sequence length="161" mass="17845">MNNGGDRIKLIRADLADGLMENRSNQTTGGVGHQLTVYAVSTRQGSTDVWESQACAQCVFEQKDKTETETEVKTEAGSWVKRRNVKPVYISTQPPLSPFLLATLSLYSIHCGLYILSKRPSRDVLFMLGIDCDFGKKAFCPLNEESRVRGSANPRMDLSPS</sequence>
<evidence type="ECO:0000313" key="2">
    <source>
        <dbReference type="Proteomes" id="UP000826195"/>
    </source>
</evidence>